<dbReference type="Proteomes" id="UP000606974">
    <property type="component" value="Unassembled WGS sequence"/>
</dbReference>
<dbReference type="AlphaFoldDB" id="A0A8H7DZ80"/>
<dbReference type="EMBL" id="JAACFV010000175">
    <property type="protein sequence ID" value="KAF7503487.1"/>
    <property type="molecule type" value="Genomic_DNA"/>
</dbReference>
<keyword evidence="2" id="KW-1185">Reference proteome</keyword>
<proteinExistence type="predicted"/>
<organism evidence="1 2">
    <name type="scientific">Endocarpon pusillum</name>
    <dbReference type="NCBI Taxonomy" id="364733"/>
    <lineage>
        <taxon>Eukaryota</taxon>
        <taxon>Fungi</taxon>
        <taxon>Dikarya</taxon>
        <taxon>Ascomycota</taxon>
        <taxon>Pezizomycotina</taxon>
        <taxon>Eurotiomycetes</taxon>
        <taxon>Chaetothyriomycetidae</taxon>
        <taxon>Verrucariales</taxon>
        <taxon>Verrucariaceae</taxon>
        <taxon>Endocarpon</taxon>
    </lineage>
</organism>
<protein>
    <recommendedName>
        <fullName evidence="3">Nuclear distribution protein RO10</fullName>
    </recommendedName>
</protein>
<reference evidence="1" key="1">
    <citation type="submission" date="2020-02" db="EMBL/GenBank/DDBJ databases">
        <authorList>
            <person name="Palmer J.M."/>
        </authorList>
    </citation>
    <scope>NUCLEOTIDE SEQUENCE</scope>
    <source>
        <strain evidence="1">EPUS1.4</strain>
        <tissue evidence="1">Thallus</tissue>
    </source>
</reference>
<name>A0A8H7DZ80_9EURO</name>
<evidence type="ECO:0000313" key="1">
    <source>
        <dbReference type="EMBL" id="KAF7503487.1"/>
    </source>
</evidence>
<comment type="caution">
    <text evidence="1">The sequence shown here is derived from an EMBL/GenBank/DDBJ whole genome shotgun (WGS) entry which is preliminary data.</text>
</comment>
<dbReference type="OrthoDB" id="5403729at2759"/>
<sequence>MEAAADSASALATLNMLEERLHRIEFLLHGASNALGIPDSAPTQSAGDDAVSTRLANLENHLSRLASRNSIIQDVLDIYKHYPDLFVPAAETRPPSTQDISTITSIVLAHASSFSETVSCLMSVQELPLPPASASADLIAVQPRLERVQEVQAAQLREVSDLRARSARLVERWLEAGVVGQAETWAEWEERVRVVERGVRRMEFQREKQKV</sequence>
<gene>
    <name evidence="1" type="ORF">GJ744_003678</name>
</gene>
<accession>A0A8H7DZ80</accession>
<evidence type="ECO:0008006" key="3">
    <source>
        <dbReference type="Google" id="ProtNLM"/>
    </source>
</evidence>
<evidence type="ECO:0000313" key="2">
    <source>
        <dbReference type="Proteomes" id="UP000606974"/>
    </source>
</evidence>